<dbReference type="InterPro" id="IPR001226">
    <property type="entry name" value="Flavodoxin_CS"/>
</dbReference>
<accession>A0A5C8UL25</accession>
<organism evidence="2 3">
    <name type="scientific">Lacisediminihabitans profunda</name>
    <dbReference type="NCBI Taxonomy" id="2594790"/>
    <lineage>
        <taxon>Bacteria</taxon>
        <taxon>Bacillati</taxon>
        <taxon>Actinomycetota</taxon>
        <taxon>Actinomycetes</taxon>
        <taxon>Micrococcales</taxon>
        <taxon>Microbacteriaceae</taxon>
        <taxon>Lacisediminihabitans</taxon>
    </lineage>
</organism>
<gene>
    <name evidence="2" type="ORF">FVP33_15710</name>
</gene>
<feature type="domain" description="Flavodoxin-like" evidence="1">
    <location>
        <begin position="3"/>
        <end position="169"/>
    </location>
</feature>
<comment type="caution">
    <text evidence="2">The sequence shown here is derived from an EMBL/GenBank/DDBJ whole genome shotgun (WGS) entry which is preliminary data.</text>
</comment>
<dbReference type="GO" id="GO:0010181">
    <property type="term" value="F:FMN binding"/>
    <property type="evidence" value="ECO:0007669"/>
    <property type="project" value="InterPro"/>
</dbReference>
<dbReference type="GO" id="GO:0009055">
    <property type="term" value="F:electron transfer activity"/>
    <property type="evidence" value="ECO:0007669"/>
    <property type="project" value="InterPro"/>
</dbReference>
<dbReference type="PROSITE" id="PS50902">
    <property type="entry name" value="FLAVODOXIN_LIKE"/>
    <property type="match status" value="1"/>
</dbReference>
<protein>
    <recommendedName>
        <fullName evidence="1">Flavodoxin-like domain-containing protein</fullName>
    </recommendedName>
</protein>
<sequence>MKALVIYESMFGSTRRIAEQIAVGLAESSTVVLVRVHDADPLGIGLADLIVVGAPTHVHGMSMPATRATAAAMSNDPQRHLALESGAVGVGVREWLETVPTGSGLFAAFDTRRDMARILTGAASVSIGKTLARRGLRQVSRRSSFLVDDAEAIKAGELERARAWGERIGRLATAALAATP</sequence>
<keyword evidence="3" id="KW-1185">Reference proteome</keyword>
<proteinExistence type="predicted"/>
<dbReference type="Pfam" id="PF12724">
    <property type="entry name" value="Flavodoxin_5"/>
    <property type="match status" value="1"/>
</dbReference>
<dbReference type="Proteomes" id="UP000321379">
    <property type="component" value="Unassembled WGS sequence"/>
</dbReference>
<name>A0A5C8UL25_9MICO</name>
<evidence type="ECO:0000313" key="2">
    <source>
        <dbReference type="EMBL" id="TXN28966.1"/>
    </source>
</evidence>
<dbReference type="PROSITE" id="PS00201">
    <property type="entry name" value="FLAVODOXIN"/>
    <property type="match status" value="1"/>
</dbReference>
<evidence type="ECO:0000313" key="3">
    <source>
        <dbReference type="Proteomes" id="UP000321379"/>
    </source>
</evidence>
<reference evidence="2 3" key="1">
    <citation type="submission" date="2019-08" db="EMBL/GenBank/DDBJ databases">
        <title>Bacterial whole genome sequence for Glaciihabitans sp. CHu50b-6-2.</title>
        <authorList>
            <person name="Jin L."/>
        </authorList>
    </citation>
    <scope>NUCLEOTIDE SEQUENCE [LARGE SCALE GENOMIC DNA]</scope>
    <source>
        <strain evidence="2 3">CHu50b-6-2</strain>
    </source>
</reference>
<dbReference type="AlphaFoldDB" id="A0A5C8UL25"/>
<dbReference type="InterPro" id="IPR008254">
    <property type="entry name" value="Flavodoxin/NO_synth"/>
</dbReference>
<dbReference type="Gene3D" id="3.40.50.360">
    <property type="match status" value="1"/>
</dbReference>
<dbReference type="InterPro" id="IPR029039">
    <property type="entry name" value="Flavoprotein-like_sf"/>
</dbReference>
<dbReference type="EMBL" id="VRMG01000010">
    <property type="protein sequence ID" value="TXN28966.1"/>
    <property type="molecule type" value="Genomic_DNA"/>
</dbReference>
<evidence type="ECO:0000259" key="1">
    <source>
        <dbReference type="PROSITE" id="PS50902"/>
    </source>
</evidence>
<dbReference type="SUPFAM" id="SSF52218">
    <property type="entry name" value="Flavoproteins"/>
    <property type="match status" value="1"/>
</dbReference>
<dbReference type="InterPro" id="IPR026816">
    <property type="entry name" value="Flavodoxin_dom"/>
</dbReference>
<dbReference type="RefSeq" id="WP_147784636.1">
    <property type="nucleotide sequence ID" value="NZ_VRMG01000010.1"/>
</dbReference>